<name>A0ABS4R2H5_9HYPH</name>
<evidence type="ECO:0000313" key="8">
    <source>
        <dbReference type="EMBL" id="MBP2237113.1"/>
    </source>
</evidence>
<sequence length="176" mass="20875">MNRLAIVALSLATAVSSVPPPALAFPTMPVVKTQTADVQQVQFTYERGEERKSQDRRFRNRCPWPDCGERRWRRDRDDRRYSYRHRDRWDEDYYRHRRYRHRHRDNDLGAALGGLAAGAIIGGLLAQPRYAAPPRYYVGGSAHTRWCYARYRSYRAYDNTFQPYYGPRRHCVSPYL</sequence>
<feature type="signal peptide" evidence="7">
    <location>
        <begin position="1"/>
        <end position="24"/>
    </location>
</feature>
<evidence type="ECO:0000256" key="4">
    <source>
        <dbReference type="ARBA" id="ARBA00022475"/>
    </source>
</evidence>
<dbReference type="RefSeq" id="WP_209602867.1">
    <property type="nucleotide sequence ID" value="NZ_JAGILA010000004.1"/>
</dbReference>
<evidence type="ECO:0000256" key="3">
    <source>
        <dbReference type="ARBA" id="ARBA00020552"/>
    </source>
</evidence>
<protein>
    <recommendedName>
        <fullName evidence="3">Lectin-like protein BA14k</fullName>
    </recommendedName>
</protein>
<keyword evidence="4" id="KW-1003">Cell membrane</keyword>
<dbReference type="InterPro" id="IPR012413">
    <property type="entry name" value="BA14K"/>
</dbReference>
<reference evidence="8 9" key="1">
    <citation type="submission" date="2021-03" db="EMBL/GenBank/DDBJ databases">
        <title>Genomic Encyclopedia of Type Strains, Phase IV (KMG-IV): sequencing the most valuable type-strain genomes for metagenomic binning, comparative biology and taxonomic classification.</title>
        <authorList>
            <person name="Goeker M."/>
        </authorList>
    </citation>
    <scope>NUCLEOTIDE SEQUENCE [LARGE SCALE GENOMIC DNA]</scope>
    <source>
        <strain evidence="8 9">DSM 13372</strain>
    </source>
</reference>
<evidence type="ECO:0000256" key="6">
    <source>
        <dbReference type="ARBA" id="ARBA00025321"/>
    </source>
</evidence>
<dbReference type="EMBL" id="JAGILA010000004">
    <property type="protein sequence ID" value="MBP2237113.1"/>
    <property type="molecule type" value="Genomic_DNA"/>
</dbReference>
<proteinExistence type="inferred from homology"/>
<keyword evidence="7" id="KW-0732">Signal</keyword>
<feature type="chain" id="PRO_5047094102" description="Lectin-like protein BA14k" evidence="7">
    <location>
        <begin position="25"/>
        <end position="176"/>
    </location>
</feature>
<evidence type="ECO:0000256" key="7">
    <source>
        <dbReference type="SAM" id="SignalP"/>
    </source>
</evidence>
<keyword evidence="9" id="KW-1185">Reference proteome</keyword>
<comment type="caution">
    <text evidence="8">The sequence shown here is derived from an EMBL/GenBank/DDBJ whole genome shotgun (WGS) entry which is preliminary data.</text>
</comment>
<keyword evidence="4" id="KW-0472">Membrane</keyword>
<dbReference type="Proteomes" id="UP000730739">
    <property type="component" value="Unassembled WGS sequence"/>
</dbReference>
<evidence type="ECO:0000256" key="1">
    <source>
        <dbReference type="ARBA" id="ARBA00004167"/>
    </source>
</evidence>
<comment type="subcellular location">
    <subcellularLocation>
        <location evidence="1">Membrane</location>
        <topology evidence="1">Single-pass membrane protein</topology>
    </subcellularLocation>
</comment>
<organism evidence="8 9">
    <name type="scientific">Sinorhizobium kostiense</name>
    <dbReference type="NCBI Taxonomy" id="76747"/>
    <lineage>
        <taxon>Bacteria</taxon>
        <taxon>Pseudomonadati</taxon>
        <taxon>Pseudomonadota</taxon>
        <taxon>Alphaproteobacteria</taxon>
        <taxon>Hyphomicrobiales</taxon>
        <taxon>Rhizobiaceae</taxon>
        <taxon>Sinorhizobium/Ensifer group</taxon>
        <taxon>Sinorhizobium</taxon>
    </lineage>
</organism>
<gene>
    <name evidence="8" type="ORF">J2Z31_003627</name>
</gene>
<evidence type="ECO:0000256" key="2">
    <source>
        <dbReference type="ARBA" id="ARBA00010270"/>
    </source>
</evidence>
<keyword evidence="5" id="KW-0430">Lectin</keyword>
<dbReference type="Pfam" id="PF07886">
    <property type="entry name" value="BA14K"/>
    <property type="match status" value="1"/>
</dbReference>
<evidence type="ECO:0000256" key="5">
    <source>
        <dbReference type="ARBA" id="ARBA00022734"/>
    </source>
</evidence>
<comment type="similarity">
    <text evidence="2">Belongs to the BA14k family.</text>
</comment>
<comment type="function">
    <text evidence="6">Has immunoglobulin-binding and hemagglutination properties, and can bind to mannose. Essential for virulence. May be involved in LPS biosynthesis or polysaccharide transport.</text>
</comment>
<accession>A0ABS4R2H5</accession>
<evidence type="ECO:0000313" key="9">
    <source>
        <dbReference type="Proteomes" id="UP000730739"/>
    </source>
</evidence>